<protein>
    <submittedName>
        <fullName evidence="1">Uncharacterized protein</fullName>
    </submittedName>
</protein>
<evidence type="ECO:0000313" key="2">
    <source>
        <dbReference type="Proteomes" id="UP000307440"/>
    </source>
</evidence>
<keyword evidence="2" id="KW-1185">Reference proteome</keyword>
<name>A0A5C3KD79_COPMA</name>
<sequence length="94" mass="10339">MPHGAPITTPPTPPGSASRPIKFEAETRVSHTSQSLAVAKLVLDVCHSYFMCQSENAKAGRIGEIPNPWHPVPKQSHRVPVRDISTYFSIFSML</sequence>
<reference evidence="1 2" key="1">
    <citation type="journal article" date="2019" name="Nat. Ecol. Evol.">
        <title>Megaphylogeny resolves global patterns of mushroom evolution.</title>
        <authorList>
            <person name="Varga T."/>
            <person name="Krizsan K."/>
            <person name="Foldi C."/>
            <person name="Dima B."/>
            <person name="Sanchez-Garcia M."/>
            <person name="Sanchez-Ramirez S."/>
            <person name="Szollosi G.J."/>
            <person name="Szarkandi J.G."/>
            <person name="Papp V."/>
            <person name="Albert L."/>
            <person name="Andreopoulos W."/>
            <person name="Angelini C."/>
            <person name="Antonin V."/>
            <person name="Barry K.W."/>
            <person name="Bougher N.L."/>
            <person name="Buchanan P."/>
            <person name="Buyck B."/>
            <person name="Bense V."/>
            <person name="Catcheside P."/>
            <person name="Chovatia M."/>
            <person name="Cooper J."/>
            <person name="Damon W."/>
            <person name="Desjardin D."/>
            <person name="Finy P."/>
            <person name="Geml J."/>
            <person name="Haridas S."/>
            <person name="Hughes K."/>
            <person name="Justo A."/>
            <person name="Karasinski D."/>
            <person name="Kautmanova I."/>
            <person name="Kiss B."/>
            <person name="Kocsube S."/>
            <person name="Kotiranta H."/>
            <person name="LaButti K.M."/>
            <person name="Lechner B.E."/>
            <person name="Liimatainen K."/>
            <person name="Lipzen A."/>
            <person name="Lukacs Z."/>
            <person name="Mihaltcheva S."/>
            <person name="Morgado L.N."/>
            <person name="Niskanen T."/>
            <person name="Noordeloos M.E."/>
            <person name="Ohm R.A."/>
            <person name="Ortiz-Santana B."/>
            <person name="Ovrebo C."/>
            <person name="Racz N."/>
            <person name="Riley R."/>
            <person name="Savchenko A."/>
            <person name="Shiryaev A."/>
            <person name="Soop K."/>
            <person name="Spirin V."/>
            <person name="Szebenyi C."/>
            <person name="Tomsovsky M."/>
            <person name="Tulloss R.E."/>
            <person name="Uehling J."/>
            <person name="Grigoriev I.V."/>
            <person name="Vagvolgyi C."/>
            <person name="Papp T."/>
            <person name="Martin F.M."/>
            <person name="Miettinen O."/>
            <person name="Hibbett D.S."/>
            <person name="Nagy L.G."/>
        </authorList>
    </citation>
    <scope>NUCLEOTIDE SEQUENCE [LARGE SCALE GENOMIC DNA]</scope>
    <source>
        <strain evidence="1 2">CBS 121175</strain>
    </source>
</reference>
<proteinExistence type="predicted"/>
<accession>A0A5C3KD79</accession>
<dbReference type="AlphaFoldDB" id="A0A5C3KD79"/>
<dbReference type="Proteomes" id="UP000307440">
    <property type="component" value="Unassembled WGS sequence"/>
</dbReference>
<dbReference type="EMBL" id="ML210447">
    <property type="protein sequence ID" value="TFK17941.1"/>
    <property type="molecule type" value="Genomic_DNA"/>
</dbReference>
<evidence type="ECO:0000313" key="1">
    <source>
        <dbReference type="EMBL" id="TFK17941.1"/>
    </source>
</evidence>
<gene>
    <name evidence="1" type="ORF">FA15DRAFT_296255</name>
</gene>
<organism evidence="1 2">
    <name type="scientific">Coprinopsis marcescibilis</name>
    <name type="common">Agaric fungus</name>
    <name type="synonym">Psathyrella marcescibilis</name>
    <dbReference type="NCBI Taxonomy" id="230819"/>
    <lineage>
        <taxon>Eukaryota</taxon>
        <taxon>Fungi</taxon>
        <taxon>Dikarya</taxon>
        <taxon>Basidiomycota</taxon>
        <taxon>Agaricomycotina</taxon>
        <taxon>Agaricomycetes</taxon>
        <taxon>Agaricomycetidae</taxon>
        <taxon>Agaricales</taxon>
        <taxon>Agaricineae</taxon>
        <taxon>Psathyrellaceae</taxon>
        <taxon>Coprinopsis</taxon>
    </lineage>
</organism>